<dbReference type="AlphaFoldDB" id="A0A9X1Y9V8"/>
<evidence type="ECO:0000256" key="1">
    <source>
        <dbReference type="ARBA" id="ARBA00010945"/>
    </source>
</evidence>
<dbReference type="GO" id="GO:0005829">
    <property type="term" value="C:cytosol"/>
    <property type="evidence" value="ECO:0007669"/>
    <property type="project" value="TreeGrafter"/>
</dbReference>
<keyword evidence="12" id="KW-1185">Reference proteome</keyword>
<evidence type="ECO:0000256" key="8">
    <source>
        <dbReference type="ARBA" id="ARBA00025589"/>
    </source>
</evidence>
<dbReference type="GO" id="GO:0003887">
    <property type="term" value="F:DNA-directed DNA polymerase activity"/>
    <property type="evidence" value="ECO:0007669"/>
    <property type="project" value="TreeGrafter"/>
</dbReference>
<dbReference type="InterPro" id="IPR025188">
    <property type="entry name" value="DUF4113"/>
</dbReference>
<dbReference type="InterPro" id="IPR017961">
    <property type="entry name" value="DNA_pol_Y-fam_little_finger"/>
</dbReference>
<dbReference type="Gene3D" id="3.40.1170.60">
    <property type="match status" value="1"/>
</dbReference>
<evidence type="ECO:0000256" key="7">
    <source>
        <dbReference type="ARBA" id="ARBA00023236"/>
    </source>
</evidence>
<dbReference type="EC" id="2.7.7.7" evidence="3"/>
<dbReference type="Pfam" id="PF13438">
    <property type="entry name" value="DUF4113"/>
    <property type="match status" value="1"/>
</dbReference>
<keyword evidence="6" id="KW-0234">DNA repair</keyword>
<dbReference type="RefSeq" id="WP_248668708.1">
    <property type="nucleotide sequence ID" value="NZ_JALPRX010000089.1"/>
</dbReference>
<dbReference type="GO" id="GO:0006281">
    <property type="term" value="P:DNA repair"/>
    <property type="evidence" value="ECO:0007669"/>
    <property type="project" value="UniProtKB-KW"/>
</dbReference>
<comment type="catalytic activity">
    <reaction evidence="9">
        <text>DNA(n) + a 2'-deoxyribonucleoside 5'-triphosphate = DNA(n+1) + diphosphate</text>
        <dbReference type="Rhea" id="RHEA:22508"/>
        <dbReference type="Rhea" id="RHEA-COMP:17339"/>
        <dbReference type="Rhea" id="RHEA-COMP:17340"/>
        <dbReference type="ChEBI" id="CHEBI:33019"/>
        <dbReference type="ChEBI" id="CHEBI:61560"/>
        <dbReference type="ChEBI" id="CHEBI:173112"/>
        <dbReference type="EC" id="2.7.7.7"/>
    </reaction>
</comment>
<comment type="caution">
    <text evidence="11">The sequence shown here is derived from an EMBL/GenBank/DDBJ whole genome shotgun (WGS) entry which is preliminary data.</text>
</comment>
<accession>A0A9X1Y9V8</accession>
<dbReference type="Gene3D" id="3.30.70.270">
    <property type="match status" value="1"/>
</dbReference>
<comment type="similarity">
    <text evidence="1">Belongs to the DNA polymerase type-Y family.</text>
</comment>
<dbReference type="Proteomes" id="UP001139516">
    <property type="component" value="Unassembled WGS sequence"/>
</dbReference>
<feature type="domain" description="UmuC" evidence="10">
    <location>
        <begin position="9"/>
        <end position="193"/>
    </location>
</feature>
<dbReference type="PANTHER" id="PTHR11076">
    <property type="entry name" value="DNA REPAIR POLYMERASE UMUC / TRANSFERASE FAMILY MEMBER"/>
    <property type="match status" value="1"/>
</dbReference>
<sequence length="425" mass="44982">MTEAPRAALALIDCNNFYVSCERVFDPRLRGVPVGVLSNNDGCFIARSEELKALGVRMGTPAFQVRDLIRRHRVRVLSSNYALYGSMSARVNAVLAGFSPAAEAYSIDETFLDLAGVAGRDLRPLCQDLRATVLRWTGIPTCVGVGPSKTLAKLANAAAKADPALGGVCDLTEPQARAAVLAPFPAAKVWGVGPATAAKLAALGITTAAELRDLDPKQARALGTVVLERLVWELRGLACLDLDLVAPPRKGLAVTRSFGRPVTALAEALEAVAAHATRAAEKLRAHGLVAGRLSAFAHTAPHRPGPQHHAARATGLVPMTADTRDLVAAAGRCLAAAWRDGFAYAKAGVVLEDLCPPEAAPRTLFDAPRSGSERLMAAVDRLNVRFGRGTVFPAAAGVERAWAQRAAHRSPRYTTRLDELPIARA</sequence>
<dbReference type="InterPro" id="IPR043128">
    <property type="entry name" value="Rev_trsase/Diguanyl_cyclase"/>
</dbReference>
<keyword evidence="4" id="KW-0227">DNA damage</keyword>
<keyword evidence="7" id="KW-0742">SOS response</keyword>
<evidence type="ECO:0000313" key="12">
    <source>
        <dbReference type="Proteomes" id="UP001139516"/>
    </source>
</evidence>
<dbReference type="Pfam" id="PF11799">
    <property type="entry name" value="IMS_C"/>
    <property type="match status" value="1"/>
</dbReference>
<name>A0A9X1Y9V8_9PROT</name>
<organism evidence="11 12">
    <name type="scientific">Roseomonas acroporae</name>
    <dbReference type="NCBI Taxonomy" id="2937791"/>
    <lineage>
        <taxon>Bacteria</taxon>
        <taxon>Pseudomonadati</taxon>
        <taxon>Pseudomonadota</taxon>
        <taxon>Alphaproteobacteria</taxon>
        <taxon>Acetobacterales</taxon>
        <taxon>Roseomonadaceae</taxon>
        <taxon>Roseomonas</taxon>
    </lineage>
</organism>
<dbReference type="Gene3D" id="1.10.150.20">
    <property type="entry name" value="5' to 3' exonuclease, C-terminal subdomain"/>
    <property type="match status" value="1"/>
</dbReference>
<evidence type="ECO:0000259" key="10">
    <source>
        <dbReference type="PROSITE" id="PS50173"/>
    </source>
</evidence>
<keyword evidence="5" id="KW-0741">SOS mutagenesis</keyword>
<evidence type="ECO:0000313" key="11">
    <source>
        <dbReference type="EMBL" id="MCK8786594.1"/>
    </source>
</evidence>
<gene>
    <name evidence="11" type="ORF">M0638_19650</name>
</gene>
<evidence type="ECO:0000256" key="5">
    <source>
        <dbReference type="ARBA" id="ARBA00023199"/>
    </source>
</evidence>
<comment type="subunit">
    <text evidence="2">Monomer.</text>
</comment>
<dbReference type="CDD" id="cd01700">
    <property type="entry name" value="PolY_Pol_V_umuC"/>
    <property type="match status" value="1"/>
</dbReference>
<dbReference type="PROSITE" id="PS50173">
    <property type="entry name" value="UMUC"/>
    <property type="match status" value="1"/>
</dbReference>
<evidence type="ECO:0000256" key="9">
    <source>
        <dbReference type="ARBA" id="ARBA00049244"/>
    </source>
</evidence>
<evidence type="ECO:0000256" key="2">
    <source>
        <dbReference type="ARBA" id="ARBA00011245"/>
    </source>
</evidence>
<dbReference type="InterPro" id="IPR043502">
    <property type="entry name" value="DNA/RNA_pol_sf"/>
</dbReference>
<dbReference type="GO" id="GO:0042276">
    <property type="term" value="P:error-prone translesion synthesis"/>
    <property type="evidence" value="ECO:0007669"/>
    <property type="project" value="TreeGrafter"/>
</dbReference>
<dbReference type="Pfam" id="PF00817">
    <property type="entry name" value="IMS"/>
    <property type="match status" value="1"/>
</dbReference>
<evidence type="ECO:0000256" key="6">
    <source>
        <dbReference type="ARBA" id="ARBA00023204"/>
    </source>
</evidence>
<comment type="function">
    <text evidence="8">Poorly processive, error-prone DNA polymerase involved in untargeted mutagenesis. Copies undamaged DNA at stalled replication forks, which arise in vivo from mismatched or misaligned primer ends. These misaligned primers can be extended by PolIV. Exhibits no 3'-5' exonuclease (proofreading) activity. May be involved in translesional synthesis, in conjunction with the beta clamp from PolIII.</text>
</comment>
<dbReference type="GO" id="GO:0003684">
    <property type="term" value="F:damaged DNA binding"/>
    <property type="evidence" value="ECO:0007669"/>
    <property type="project" value="InterPro"/>
</dbReference>
<evidence type="ECO:0000256" key="4">
    <source>
        <dbReference type="ARBA" id="ARBA00022763"/>
    </source>
</evidence>
<dbReference type="EMBL" id="JALPRX010000089">
    <property type="protein sequence ID" value="MCK8786594.1"/>
    <property type="molecule type" value="Genomic_DNA"/>
</dbReference>
<dbReference type="PANTHER" id="PTHR11076:SF34">
    <property type="entry name" value="PROTEIN UMUC"/>
    <property type="match status" value="1"/>
</dbReference>
<reference evidence="11" key="1">
    <citation type="submission" date="2022-04" db="EMBL/GenBank/DDBJ databases">
        <title>Roseomonas acroporae sp. nov., isolated from coral Acropora digitifera.</title>
        <authorList>
            <person name="Sun H."/>
        </authorList>
    </citation>
    <scope>NUCLEOTIDE SEQUENCE</scope>
    <source>
        <strain evidence="11">NAR14</strain>
    </source>
</reference>
<protein>
    <recommendedName>
        <fullName evidence="3">DNA-directed DNA polymerase</fullName>
        <ecNumber evidence="3">2.7.7.7</ecNumber>
    </recommendedName>
</protein>
<dbReference type="GO" id="GO:0009432">
    <property type="term" value="P:SOS response"/>
    <property type="evidence" value="ECO:0007669"/>
    <property type="project" value="UniProtKB-KW"/>
</dbReference>
<evidence type="ECO:0000256" key="3">
    <source>
        <dbReference type="ARBA" id="ARBA00012417"/>
    </source>
</evidence>
<dbReference type="InterPro" id="IPR001126">
    <property type="entry name" value="UmuC"/>
</dbReference>
<proteinExistence type="inferred from homology"/>
<dbReference type="SUPFAM" id="SSF56672">
    <property type="entry name" value="DNA/RNA polymerases"/>
    <property type="match status" value="1"/>
</dbReference>
<dbReference type="InterPro" id="IPR050116">
    <property type="entry name" value="DNA_polymerase-Y"/>
</dbReference>